<dbReference type="Proteomes" id="UP001172673">
    <property type="component" value="Unassembled WGS sequence"/>
</dbReference>
<dbReference type="PANTHER" id="PTHR35204:SF1">
    <property type="entry name" value="ENTEROTOXIN"/>
    <property type="match status" value="1"/>
</dbReference>
<evidence type="ECO:0000313" key="3">
    <source>
        <dbReference type="Proteomes" id="UP001172673"/>
    </source>
</evidence>
<accession>A0AA38X3K7</accession>
<dbReference type="PANTHER" id="PTHR35204">
    <property type="entry name" value="YALI0A21131P"/>
    <property type="match status" value="1"/>
</dbReference>
<sequence>MQWSMLAVAVVRLAHVAALPCAEAVRTEELHNANHIFNAIHSSMRQWGSSFYHNGMSLFPAVVPAGTQLYHGTGFQVPVRGLEWLAFEPDHSLNFARRCKLSGLDFADSEQEDKASSIHTAHQPLIINPILNSEQHISRPKPPECVPGWLHTYRTKEATPLLYIDGMSAGKCNKGTLDSQDVLLLNASSESKGKFWEKERADRLCKLAAERWKGKIKGFIRMEAGFEIIMCSFSESLEFVHAVRAGPFSPAPDPEDKGFERMIWEWVKFVSARYDGIGGGRVKVDYDNLITAYAQELDLFEAGDDLPRLENVSAASLDVVRNEIDSMIESWDPMKMLNEHLIEWQSVADMVVERYGNLLKYLVSGALTTTDDLLGVLELTLRVFIDSDARDTAAEVNRCMTQFDPPDGGKGSIASRSIWDVTRRICDTLFHIFDVNMPLSESLQNLWTLIHYLDWSIWKKCPECPYDEVCFIPMWPFGAPGDRDNPQCRNATDMSRRWGYWGRPGAVGTEDG</sequence>
<feature type="chain" id="PRO_5041319342" evidence="1">
    <location>
        <begin position="19"/>
        <end position="512"/>
    </location>
</feature>
<dbReference type="EMBL" id="JAPDRK010000014">
    <property type="protein sequence ID" value="KAJ9606076.1"/>
    <property type="molecule type" value="Genomic_DNA"/>
</dbReference>
<proteinExistence type="predicted"/>
<gene>
    <name evidence="2" type="ORF">H2200_009037</name>
</gene>
<comment type="caution">
    <text evidence="2">The sequence shown here is derived from an EMBL/GenBank/DDBJ whole genome shotgun (WGS) entry which is preliminary data.</text>
</comment>
<organism evidence="2 3">
    <name type="scientific">Cladophialophora chaetospira</name>
    <dbReference type="NCBI Taxonomy" id="386627"/>
    <lineage>
        <taxon>Eukaryota</taxon>
        <taxon>Fungi</taxon>
        <taxon>Dikarya</taxon>
        <taxon>Ascomycota</taxon>
        <taxon>Pezizomycotina</taxon>
        <taxon>Eurotiomycetes</taxon>
        <taxon>Chaetothyriomycetidae</taxon>
        <taxon>Chaetothyriales</taxon>
        <taxon>Herpotrichiellaceae</taxon>
        <taxon>Cladophialophora</taxon>
    </lineage>
</organism>
<protein>
    <submittedName>
        <fullName evidence="2">Uncharacterized protein</fullName>
    </submittedName>
</protein>
<name>A0AA38X3K7_9EURO</name>
<evidence type="ECO:0000313" key="2">
    <source>
        <dbReference type="EMBL" id="KAJ9606076.1"/>
    </source>
</evidence>
<dbReference type="AlphaFoldDB" id="A0AA38X3K7"/>
<reference evidence="2" key="1">
    <citation type="submission" date="2022-10" db="EMBL/GenBank/DDBJ databases">
        <title>Culturing micro-colonial fungi from biological soil crusts in the Mojave desert and describing Neophaeococcomyces mojavensis, and introducing the new genera and species Taxawa tesnikishii.</title>
        <authorList>
            <person name="Kurbessoian T."/>
            <person name="Stajich J.E."/>
        </authorList>
    </citation>
    <scope>NUCLEOTIDE SEQUENCE</scope>
    <source>
        <strain evidence="2">TK_41</strain>
    </source>
</reference>
<evidence type="ECO:0000256" key="1">
    <source>
        <dbReference type="SAM" id="SignalP"/>
    </source>
</evidence>
<dbReference type="InterPro" id="IPR038921">
    <property type="entry name" value="YOR389W-like"/>
</dbReference>
<keyword evidence="1" id="KW-0732">Signal</keyword>
<feature type="signal peptide" evidence="1">
    <location>
        <begin position="1"/>
        <end position="18"/>
    </location>
</feature>
<keyword evidence="3" id="KW-1185">Reference proteome</keyword>